<dbReference type="EMBL" id="JASEJX010000015">
    <property type="protein sequence ID" value="KAK4515075.1"/>
    <property type="molecule type" value="Genomic_DNA"/>
</dbReference>
<dbReference type="AlphaFoldDB" id="A0AAN7HSZ1"/>
<feature type="compositionally biased region" description="Basic and acidic residues" evidence="1">
    <location>
        <begin position="48"/>
        <end position="64"/>
    </location>
</feature>
<evidence type="ECO:0000313" key="2">
    <source>
        <dbReference type="EMBL" id="KAK4515075.1"/>
    </source>
</evidence>
<dbReference type="Proteomes" id="UP001304243">
    <property type="component" value="Unassembled WGS sequence"/>
</dbReference>
<evidence type="ECO:0000256" key="1">
    <source>
        <dbReference type="SAM" id="MobiDB-lite"/>
    </source>
</evidence>
<proteinExistence type="predicted"/>
<organism evidence="2 3">
    <name type="scientific">Mucor velutinosus</name>
    <dbReference type="NCBI Taxonomy" id="708070"/>
    <lineage>
        <taxon>Eukaryota</taxon>
        <taxon>Fungi</taxon>
        <taxon>Fungi incertae sedis</taxon>
        <taxon>Mucoromycota</taxon>
        <taxon>Mucoromycotina</taxon>
        <taxon>Mucoromycetes</taxon>
        <taxon>Mucorales</taxon>
        <taxon>Mucorineae</taxon>
        <taxon>Mucoraceae</taxon>
        <taxon>Mucor</taxon>
    </lineage>
</organism>
<sequence length="104" mass="11776">MGSSSNTSAIEKLKKNERHQQRADKGQRSYLLLIITTDRPENMQSPEVDQRTSIHHREQTRKDQTSISSNTSSNTISKTISKHRQQHRQQTPSATPSARPSAIP</sequence>
<gene>
    <name evidence="2" type="primary">VMA1</name>
    <name evidence="2" type="ORF">ATC70_002685</name>
</gene>
<name>A0AAN7HSZ1_9FUNG</name>
<keyword evidence="3" id="KW-1185">Reference proteome</keyword>
<feature type="compositionally biased region" description="Low complexity" evidence="1">
    <location>
        <begin position="65"/>
        <end position="79"/>
    </location>
</feature>
<protein>
    <submittedName>
        <fullName evidence="2">H(+)-transporting V1 sector ATPase subunit A</fullName>
    </submittedName>
</protein>
<feature type="compositionally biased region" description="Basic and acidic residues" evidence="1">
    <location>
        <begin position="11"/>
        <end position="27"/>
    </location>
</feature>
<dbReference type="RefSeq" id="XP_064681741.1">
    <property type="nucleotide sequence ID" value="XM_064822055.1"/>
</dbReference>
<accession>A0AAN7HSZ1</accession>
<feature type="compositionally biased region" description="Polar residues" evidence="1">
    <location>
        <begin position="88"/>
        <end position="98"/>
    </location>
</feature>
<feature type="region of interest" description="Disordered" evidence="1">
    <location>
        <begin position="1"/>
        <end position="104"/>
    </location>
</feature>
<dbReference type="GeneID" id="89946387"/>
<evidence type="ECO:0000313" key="3">
    <source>
        <dbReference type="Proteomes" id="UP001304243"/>
    </source>
</evidence>
<reference evidence="2 3" key="1">
    <citation type="submission" date="2022-11" db="EMBL/GenBank/DDBJ databases">
        <title>Mucor velutinosus strain NIH1002 WGS.</title>
        <authorList>
            <person name="Subramanian P."/>
            <person name="Mullikin J.C."/>
            <person name="Segre J.A."/>
            <person name="Zelazny A.M."/>
        </authorList>
    </citation>
    <scope>NUCLEOTIDE SEQUENCE [LARGE SCALE GENOMIC DNA]</scope>
    <source>
        <strain evidence="2 3">NIH1002</strain>
    </source>
</reference>
<comment type="caution">
    <text evidence="2">The sequence shown here is derived from an EMBL/GenBank/DDBJ whole genome shotgun (WGS) entry which is preliminary data.</text>
</comment>